<name>A0A4C1TM55_EUMVA</name>
<keyword evidence="3" id="KW-1185">Reference proteome</keyword>
<dbReference type="Proteomes" id="UP000299102">
    <property type="component" value="Unassembled WGS sequence"/>
</dbReference>
<dbReference type="AlphaFoldDB" id="A0A4C1TM55"/>
<proteinExistence type="predicted"/>
<evidence type="ECO:0000313" key="3">
    <source>
        <dbReference type="Proteomes" id="UP000299102"/>
    </source>
</evidence>
<feature type="region of interest" description="Disordered" evidence="1">
    <location>
        <begin position="1"/>
        <end position="22"/>
    </location>
</feature>
<organism evidence="2 3">
    <name type="scientific">Eumeta variegata</name>
    <name type="common">Bagworm moth</name>
    <name type="synonym">Eumeta japonica</name>
    <dbReference type="NCBI Taxonomy" id="151549"/>
    <lineage>
        <taxon>Eukaryota</taxon>
        <taxon>Metazoa</taxon>
        <taxon>Ecdysozoa</taxon>
        <taxon>Arthropoda</taxon>
        <taxon>Hexapoda</taxon>
        <taxon>Insecta</taxon>
        <taxon>Pterygota</taxon>
        <taxon>Neoptera</taxon>
        <taxon>Endopterygota</taxon>
        <taxon>Lepidoptera</taxon>
        <taxon>Glossata</taxon>
        <taxon>Ditrysia</taxon>
        <taxon>Tineoidea</taxon>
        <taxon>Psychidae</taxon>
        <taxon>Oiketicinae</taxon>
        <taxon>Eumeta</taxon>
    </lineage>
</organism>
<gene>
    <name evidence="2" type="ORF">EVAR_7750_1</name>
</gene>
<evidence type="ECO:0000313" key="2">
    <source>
        <dbReference type="EMBL" id="GBP14468.1"/>
    </source>
</evidence>
<dbReference type="EMBL" id="BGZK01000064">
    <property type="protein sequence ID" value="GBP14468.1"/>
    <property type="molecule type" value="Genomic_DNA"/>
</dbReference>
<evidence type="ECO:0000256" key="1">
    <source>
        <dbReference type="SAM" id="MobiDB-lite"/>
    </source>
</evidence>
<comment type="caution">
    <text evidence="2">The sequence shown here is derived from an EMBL/GenBank/DDBJ whole genome shotgun (WGS) entry which is preliminary data.</text>
</comment>
<sequence length="134" mass="15133">MGNVTMTSRPSPSPLAGFRQNAEGRCTGPRFGSRIPNITIARDTANLLALHAPERTYRIPQEREAHLEFWRDYRRSGVSPAAYDVKPLSIEEIAVIDTMRIIEFAVPPHASHVDVTAQEYFVRPKFRANIPHPI</sequence>
<reference evidence="2 3" key="1">
    <citation type="journal article" date="2019" name="Commun. Biol.">
        <title>The bagworm genome reveals a unique fibroin gene that provides high tensile strength.</title>
        <authorList>
            <person name="Kono N."/>
            <person name="Nakamura H."/>
            <person name="Ohtoshi R."/>
            <person name="Tomita M."/>
            <person name="Numata K."/>
            <person name="Arakawa K."/>
        </authorList>
    </citation>
    <scope>NUCLEOTIDE SEQUENCE [LARGE SCALE GENOMIC DNA]</scope>
</reference>
<accession>A0A4C1TM55</accession>
<protein>
    <submittedName>
        <fullName evidence="2">Uncharacterized protein</fullName>
    </submittedName>
</protein>
<feature type="compositionally biased region" description="Polar residues" evidence="1">
    <location>
        <begin position="1"/>
        <end position="10"/>
    </location>
</feature>